<dbReference type="InterPro" id="IPR013923">
    <property type="entry name" value="Autophagy-rel_prot_16_dom"/>
</dbReference>
<proteinExistence type="inferred from homology"/>
<dbReference type="Gene3D" id="1.20.5.170">
    <property type="match status" value="1"/>
</dbReference>
<feature type="coiled-coil region" evidence="2">
    <location>
        <begin position="82"/>
        <end position="179"/>
    </location>
</feature>
<evidence type="ECO:0000259" key="3">
    <source>
        <dbReference type="Pfam" id="PF08614"/>
    </source>
</evidence>
<accession>A0A9W9B3I4</accession>
<dbReference type="Pfam" id="PF08614">
    <property type="entry name" value="ATG16"/>
    <property type="match status" value="1"/>
</dbReference>
<name>A0A9W9B3I4_9HYPO</name>
<dbReference type="AlphaFoldDB" id="A0A9W9B3I4"/>
<comment type="similarity">
    <text evidence="1">Belongs to the ATG16 family.</text>
</comment>
<gene>
    <name evidence="4" type="ORF">T069G_10866</name>
</gene>
<comment type="caution">
    <text evidence="4">The sequence shown here is derived from an EMBL/GenBank/DDBJ whole genome shotgun (WGS) entry which is preliminary data.</text>
</comment>
<evidence type="ECO:0000313" key="5">
    <source>
        <dbReference type="Proteomes" id="UP001140511"/>
    </source>
</evidence>
<dbReference type="EMBL" id="JAOPEN010000007">
    <property type="protein sequence ID" value="KAJ4855308.1"/>
    <property type="molecule type" value="Genomic_DNA"/>
</dbReference>
<reference evidence="4" key="1">
    <citation type="submission" date="2022-09" db="EMBL/GenBank/DDBJ databases">
        <title>Chromosome-level assembly of Trichoderma breve T069, a fungus used in development of biopesticide product.</title>
        <authorList>
            <person name="Lin R."/>
            <person name="Liu T."/>
        </authorList>
    </citation>
    <scope>NUCLEOTIDE SEQUENCE</scope>
    <source>
        <strain evidence="4">T069</strain>
    </source>
</reference>
<keyword evidence="2" id="KW-0175">Coiled coil</keyword>
<evidence type="ECO:0000256" key="1">
    <source>
        <dbReference type="ARBA" id="ARBA00005331"/>
    </source>
</evidence>
<dbReference type="RefSeq" id="XP_056024366.1">
    <property type="nucleotide sequence ID" value="XM_056178076.1"/>
</dbReference>
<feature type="domain" description="Autophagy-related protein 16" evidence="3">
    <location>
        <begin position="7"/>
        <end position="192"/>
    </location>
</feature>
<evidence type="ECO:0000313" key="4">
    <source>
        <dbReference type="EMBL" id="KAJ4855308.1"/>
    </source>
</evidence>
<keyword evidence="5" id="KW-1185">Reference proteome</keyword>
<dbReference type="GeneID" id="80872764"/>
<dbReference type="Proteomes" id="UP001140511">
    <property type="component" value="Unassembled WGS sequence"/>
</dbReference>
<organism evidence="4 5">
    <name type="scientific">Trichoderma breve</name>
    <dbReference type="NCBI Taxonomy" id="2034170"/>
    <lineage>
        <taxon>Eukaryota</taxon>
        <taxon>Fungi</taxon>
        <taxon>Dikarya</taxon>
        <taxon>Ascomycota</taxon>
        <taxon>Pezizomycotina</taxon>
        <taxon>Sordariomycetes</taxon>
        <taxon>Hypocreomycetidae</taxon>
        <taxon>Hypocreales</taxon>
        <taxon>Hypocreaceae</taxon>
        <taxon>Trichoderma</taxon>
    </lineage>
</organism>
<evidence type="ECO:0000256" key="2">
    <source>
        <dbReference type="SAM" id="Coils"/>
    </source>
</evidence>
<dbReference type="CDD" id="cd22887">
    <property type="entry name" value="Atg16_CCD"/>
    <property type="match status" value="1"/>
</dbReference>
<protein>
    <submittedName>
        <fullName evidence="4">Autophagy protein 16 (ATG16) domain-containing protein</fullName>
    </submittedName>
</protein>
<sequence length="203" mass="22991">MPNWRDEYLSSLRESELNSPVNMELVQACSQMADRISSLEAEKLALEAHIAGLGNNRSKSPSLQPSEAAANDPGVAQLRLDLAEALRSRGVAETRLRTAEEELEKLRSKTKQDSKAIRDLTGERTTLATKVNDREYELREKRKLVENVQDEMIALNLQLSMAEKERDRLKKENSELIDRWMKRMGQEADAMNLANEPTLGKGR</sequence>